<keyword evidence="5" id="KW-0808">Transferase</keyword>
<protein>
    <recommendedName>
        <fullName evidence="3">protein O-GlcNAc transferase</fullName>
        <ecNumber evidence="3">2.4.1.255</ecNumber>
    </recommendedName>
</protein>
<feature type="repeat" description="TPR" evidence="8">
    <location>
        <begin position="144"/>
        <end position="177"/>
    </location>
</feature>
<keyword evidence="7 8" id="KW-0802">TPR repeat</keyword>
<dbReference type="Proteomes" id="UP000596827">
    <property type="component" value="Unassembled WGS sequence"/>
</dbReference>
<keyword evidence="4" id="KW-0328">Glycosyltransferase</keyword>
<dbReference type="PANTHER" id="PTHR44835">
    <property type="entry name" value="UDP-N-ACETYLGLUCOSAMINE--PEPTIDE N-ACETYLGLUCOSAMINYLTRANSFERASE SPINDLY-RELATED"/>
    <property type="match status" value="1"/>
</dbReference>
<evidence type="ECO:0000256" key="7">
    <source>
        <dbReference type="ARBA" id="ARBA00022803"/>
    </source>
</evidence>
<comment type="similarity">
    <text evidence="2">Belongs to the glycosyltransferase 41 family. O-GlcNAc transferase subfamily.</text>
</comment>
<dbReference type="Gene3D" id="1.25.40.10">
    <property type="entry name" value="Tetratricopeptide repeat domain"/>
    <property type="match status" value="2"/>
</dbReference>
<gene>
    <name evidence="10" type="ORF">H8R02_09785</name>
</gene>
<dbReference type="InterPro" id="IPR051939">
    <property type="entry name" value="Glycosyltr_41/O-GlcNAc_trsf"/>
</dbReference>
<evidence type="ECO:0000313" key="11">
    <source>
        <dbReference type="Proteomes" id="UP000596827"/>
    </source>
</evidence>
<comment type="caution">
    <text evidence="10">The sequence shown here is derived from an EMBL/GenBank/DDBJ whole genome shotgun (WGS) entry which is preliminary data.</text>
</comment>
<evidence type="ECO:0000313" key="10">
    <source>
        <dbReference type="EMBL" id="MBC5764740.1"/>
    </source>
</evidence>
<evidence type="ECO:0000256" key="5">
    <source>
        <dbReference type="ARBA" id="ARBA00022679"/>
    </source>
</evidence>
<dbReference type="Gene3D" id="3.40.50.2000">
    <property type="entry name" value="Glycogen Phosphorylase B"/>
    <property type="match status" value="1"/>
</dbReference>
<dbReference type="InterPro" id="IPR019734">
    <property type="entry name" value="TPR_rpt"/>
</dbReference>
<evidence type="ECO:0000259" key="9">
    <source>
        <dbReference type="Pfam" id="PF13844"/>
    </source>
</evidence>
<dbReference type="Pfam" id="PF13432">
    <property type="entry name" value="TPR_16"/>
    <property type="match status" value="2"/>
</dbReference>
<evidence type="ECO:0000256" key="2">
    <source>
        <dbReference type="ARBA" id="ARBA00005386"/>
    </source>
</evidence>
<dbReference type="PANTHER" id="PTHR44835:SF1">
    <property type="entry name" value="PROTEIN O-GLCNAC TRANSFERASE"/>
    <property type="match status" value="1"/>
</dbReference>
<dbReference type="AlphaFoldDB" id="A0A923M7E1"/>
<dbReference type="EMBL" id="JACORU010000003">
    <property type="protein sequence ID" value="MBC5764740.1"/>
    <property type="molecule type" value="Genomic_DNA"/>
</dbReference>
<comment type="pathway">
    <text evidence="1">Protein modification; protein glycosylation.</text>
</comment>
<evidence type="ECO:0000256" key="4">
    <source>
        <dbReference type="ARBA" id="ARBA00022676"/>
    </source>
</evidence>
<accession>A0A923M7E1</accession>
<dbReference type="Gene3D" id="3.40.50.11380">
    <property type="match status" value="1"/>
</dbReference>
<name>A0A923M7E1_9BURK</name>
<keyword evidence="6" id="KW-0677">Repeat</keyword>
<proteinExistence type="inferred from homology"/>
<dbReference type="EC" id="2.4.1.255" evidence="3"/>
<feature type="domain" description="O-GlcNAc transferase C-terminal" evidence="9">
    <location>
        <begin position="216"/>
        <end position="370"/>
    </location>
</feature>
<reference evidence="10" key="1">
    <citation type="submission" date="2020-08" db="EMBL/GenBank/DDBJ databases">
        <title>Ramlibacter sp. GTP1 16S ribosomal RNA gene genome sequencing and assembly.</title>
        <authorList>
            <person name="Kang M."/>
        </authorList>
    </citation>
    <scope>NUCLEOTIDE SEQUENCE</scope>
    <source>
        <strain evidence="10">GTP1</strain>
    </source>
</reference>
<evidence type="ECO:0000256" key="6">
    <source>
        <dbReference type="ARBA" id="ARBA00022737"/>
    </source>
</evidence>
<sequence>MNAHYEAALALWQAGRHEEAIGELGLAVEAQPDEVLYIANLAAAFIETRQWPQAEAAARRALAIEPGRAESWFGLGNALAGQQKWLDAAQAYERGYALNSSLPNAALVTAEAFTAAGRALATAGFAHEAHAAHARAAQLVPGNAAGMNNLGSAWQGLARYTEAIESYTGAIAAAPEVPIFRSNLIVALNYSHLHGPADVKWAAIEFDTHCARHLRATRVHENDRDPGRRLRVGYVSPDLRRHAVAYFLLPLLENHSNEVEAVCYSSSKVVDEWTSRLRQASSQWVECADLDDAQLAERIRSDRIDVLVDLAGHTEGNRLLVFARKPTPVQLSWLGYVLTTGLSAMDARLTYAVTDPEGTDDDYTERLVRLEGSMWGYRPLPGMPEPAPPPYLRKGCITFGHLNRYSKVSQPALECWARILHEVPGSRLAIGLPQGAVRTEVARFFENRGVAANRIDAYGAMAHDRFWAMHAEIDIALDPFPFNGGTTSYETLWLGVPLVTCTGEGGGFAPRFSSRMGKALLQAVGLPELVAATPEEYVAISVALARDPQRMERLRHELRERMRRSPLLDEPLHARSIEAAYRKLWREWCQRPAG</sequence>
<dbReference type="SMART" id="SM00028">
    <property type="entry name" value="TPR"/>
    <property type="match status" value="4"/>
</dbReference>
<evidence type="ECO:0000256" key="3">
    <source>
        <dbReference type="ARBA" id="ARBA00011970"/>
    </source>
</evidence>
<evidence type="ECO:0000256" key="1">
    <source>
        <dbReference type="ARBA" id="ARBA00004922"/>
    </source>
</evidence>
<dbReference type="RefSeq" id="WP_187081215.1">
    <property type="nucleotide sequence ID" value="NZ_JACORU010000003.1"/>
</dbReference>
<dbReference type="GO" id="GO:0097363">
    <property type="term" value="F:protein O-acetylglucosaminyltransferase activity"/>
    <property type="evidence" value="ECO:0007669"/>
    <property type="project" value="UniProtKB-EC"/>
</dbReference>
<dbReference type="PROSITE" id="PS50005">
    <property type="entry name" value="TPR"/>
    <property type="match status" value="1"/>
</dbReference>
<dbReference type="InterPro" id="IPR011990">
    <property type="entry name" value="TPR-like_helical_dom_sf"/>
</dbReference>
<keyword evidence="11" id="KW-1185">Reference proteome</keyword>
<dbReference type="SUPFAM" id="SSF48452">
    <property type="entry name" value="TPR-like"/>
    <property type="match status" value="1"/>
</dbReference>
<dbReference type="Pfam" id="PF13844">
    <property type="entry name" value="Glyco_transf_41"/>
    <property type="match status" value="2"/>
</dbReference>
<organism evidence="10 11">
    <name type="scientific">Ramlibacter albus</name>
    <dbReference type="NCBI Taxonomy" id="2079448"/>
    <lineage>
        <taxon>Bacteria</taxon>
        <taxon>Pseudomonadati</taxon>
        <taxon>Pseudomonadota</taxon>
        <taxon>Betaproteobacteria</taxon>
        <taxon>Burkholderiales</taxon>
        <taxon>Comamonadaceae</taxon>
        <taxon>Ramlibacter</taxon>
    </lineage>
</organism>
<dbReference type="InterPro" id="IPR029489">
    <property type="entry name" value="OGT/SEC/SPY_C"/>
</dbReference>
<feature type="domain" description="O-GlcNAc transferase C-terminal" evidence="9">
    <location>
        <begin position="394"/>
        <end position="570"/>
    </location>
</feature>
<evidence type="ECO:0000256" key="8">
    <source>
        <dbReference type="PROSITE-ProRule" id="PRU00339"/>
    </source>
</evidence>